<dbReference type="Proteomes" id="UP001151760">
    <property type="component" value="Unassembled WGS sequence"/>
</dbReference>
<reference evidence="1" key="2">
    <citation type="submission" date="2022-01" db="EMBL/GenBank/DDBJ databases">
        <authorList>
            <person name="Yamashiro T."/>
            <person name="Shiraishi A."/>
            <person name="Satake H."/>
            <person name="Nakayama K."/>
        </authorList>
    </citation>
    <scope>NUCLEOTIDE SEQUENCE</scope>
</reference>
<gene>
    <name evidence="1" type="ORF">Tco_0874835</name>
</gene>
<proteinExistence type="predicted"/>
<comment type="caution">
    <text evidence="1">The sequence shown here is derived from an EMBL/GenBank/DDBJ whole genome shotgun (WGS) entry which is preliminary data.</text>
</comment>
<keyword evidence="2" id="KW-1185">Reference proteome</keyword>
<accession>A0ABQ5BPG3</accession>
<sequence length="138" mass="15666">MLNCDGVRRRSVFCNGEGGDREFVMVGEFVGELLGEKGGEGGKRWLSLQERKDSDTQDAIGSMFEVVYSIDDEVREIKCCGGSNAKEHIGFTSRQEIFVNINGTYDVLTNEKMCRFEISTYLFNEEIVWILKCELELV</sequence>
<dbReference type="EMBL" id="BQNB010013450">
    <property type="protein sequence ID" value="GJT16129.1"/>
    <property type="molecule type" value="Genomic_DNA"/>
</dbReference>
<name>A0ABQ5BPG3_9ASTR</name>
<reference evidence="1" key="1">
    <citation type="journal article" date="2022" name="Int. J. Mol. Sci.">
        <title>Draft Genome of Tanacetum Coccineum: Genomic Comparison of Closely Related Tanacetum-Family Plants.</title>
        <authorList>
            <person name="Yamashiro T."/>
            <person name="Shiraishi A."/>
            <person name="Nakayama K."/>
            <person name="Satake H."/>
        </authorList>
    </citation>
    <scope>NUCLEOTIDE SEQUENCE</scope>
</reference>
<organism evidence="1 2">
    <name type="scientific">Tanacetum coccineum</name>
    <dbReference type="NCBI Taxonomy" id="301880"/>
    <lineage>
        <taxon>Eukaryota</taxon>
        <taxon>Viridiplantae</taxon>
        <taxon>Streptophyta</taxon>
        <taxon>Embryophyta</taxon>
        <taxon>Tracheophyta</taxon>
        <taxon>Spermatophyta</taxon>
        <taxon>Magnoliopsida</taxon>
        <taxon>eudicotyledons</taxon>
        <taxon>Gunneridae</taxon>
        <taxon>Pentapetalae</taxon>
        <taxon>asterids</taxon>
        <taxon>campanulids</taxon>
        <taxon>Asterales</taxon>
        <taxon>Asteraceae</taxon>
        <taxon>Asteroideae</taxon>
        <taxon>Anthemideae</taxon>
        <taxon>Anthemidinae</taxon>
        <taxon>Tanacetum</taxon>
    </lineage>
</organism>
<evidence type="ECO:0000313" key="2">
    <source>
        <dbReference type="Proteomes" id="UP001151760"/>
    </source>
</evidence>
<evidence type="ECO:0000313" key="1">
    <source>
        <dbReference type="EMBL" id="GJT16129.1"/>
    </source>
</evidence>
<protein>
    <submittedName>
        <fullName evidence="1">Uncharacterized protein</fullName>
    </submittedName>
</protein>